<evidence type="ECO:0000256" key="1">
    <source>
        <dbReference type="SAM" id="MobiDB-lite"/>
    </source>
</evidence>
<evidence type="ECO:0000313" key="2">
    <source>
        <dbReference type="EMBL" id="KAH3729577.1"/>
    </source>
</evidence>
<dbReference type="Proteomes" id="UP000828390">
    <property type="component" value="Unassembled WGS sequence"/>
</dbReference>
<name>A0A9D4CS20_DREPO</name>
<sequence length="105" mass="12132">MARSSKCVWHGTPPGNRVFSETPPRTRTYSEHCQKLLQKHQHALHNKELYNILDTASEGDCNRLHCVSSTIHRRYESHHQSRRQGVKGTEDPDRYQTSTTEGIYG</sequence>
<comment type="caution">
    <text evidence="2">The sequence shown here is derived from an EMBL/GenBank/DDBJ whole genome shotgun (WGS) entry which is preliminary data.</text>
</comment>
<keyword evidence="3" id="KW-1185">Reference proteome</keyword>
<feature type="region of interest" description="Disordered" evidence="1">
    <location>
        <begin position="1"/>
        <end position="25"/>
    </location>
</feature>
<dbReference type="EMBL" id="JAIWYP010000012">
    <property type="protein sequence ID" value="KAH3729577.1"/>
    <property type="molecule type" value="Genomic_DNA"/>
</dbReference>
<gene>
    <name evidence="2" type="ORF">DPMN_055549</name>
</gene>
<feature type="region of interest" description="Disordered" evidence="1">
    <location>
        <begin position="72"/>
        <end position="105"/>
    </location>
</feature>
<proteinExistence type="predicted"/>
<reference evidence="2" key="1">
    <citation type="journal article" date="2019" name="bioRxiv">
        <title>The Genome of the Zebra Mussel, Dreissena polymorpha: A Resource for Invasive Species Research.</title>
        <authorList>
            <person name="McCartney M.A."/>
            <person name="Auch B."/>
            <person name="Kono T."/>
            <person name="Mallez S."/>
            <person name="Zhang Y."/>
            <person name="Obille A."/>
            <person name="Becker A."/>
            <person name="Abrahante J.E."/>
            <person name="Garbe J."/>
            <person name="Badalamenti J.P."/>
            <person name="Herman A."/>
            <person name="Mangelson H."/>
            <person name="Liachko I."/>
            <person name="Sullivan S."/>
            <person name="Sone E.D."/>
            <person name="Koren S."/>
            <person name="Silverstein K.A.T."/>
            <person name="Beckman K.B."/>
            <person name="Gohl D.M."/>
        </authorList>
    </citation>
    <scope>NUCLEOTIDE SEQUENCE</scope>
    <source>
        <strain evidence="2">Duluth1</strain>
        <tissue evidence="2">Whole animal</tissue>
    </source>
</reference>
<organism evidence="2 3">
    <name type="scientific">Dreissena polymorpha</name>
    <name type="common">Zebra mussel</name>
    <name type="synonym">Mytilus polymorpha</name>
    <dbReference type="NCBI Taxonomy" id="45954"/>
    <lineage>
        <taxon>Eukaryota</taxon>
        <taxon>Metazoa</taxon>
        <taxon>Spiralia</taxon>
        <taxon>Lophotrochozoa</taxon>
        <taxon>Mollusca</taxon>
        <taxon>Bivalvia</taxon>
        <taxon>Autobranchia</taxon>
        <taxon>Heteroconchia</taxon>
        <taxon>Euheterodonta</taxon>
        <taxon>Imparidentia</taxon>
        <taxon>Neoheterodontei</taxon>
        <taxon>Myida</taxon>
        <taxon>Dreissenoidea</taxon>
        <taxon>Dreissenidae</taxon>
        <taxon>Dreissena</taxon>
    </lineage>
</organism>
<accession>A0A9D4CS20</accession>
<reference evidence="2" key="2">
    <citation type="submission" date="2020-11" db="EMBL/GenBank/DDBJ databases">
        <authorList>
            <person name="McCartney M.A."/>
            <person name="Auch B."/>
            <person name="Kono T."/>
            <person name="Mallez S."/>
            <person name="Becker A."/>
            <person name="Gohl D.M."/>
            <person name="Silverstein K.A.T."/>
            <person name="Koren S."/>
            <person name="Bechman K.B."/>
            <person name="Herman A."/>
            <person name="Abrahante J.E."/>
            <person name="Garbe J."/>
        </authorList>
    </citation>
    <scope>NUCLEOTIDE SEQUENCE</scope>
    <source>
        <strain evidence="2">Duluth1</strain>
        <tissue evidence="2">Whole animal</tissue>
    </source>
</reference>
<feature type="compositionally biased region" description="Polar residues" evidence="1">
    <location>
        <begin position="95"/>
        <end position="105"/>
    </location>
</feature>
<protein>
    <submittedName>
        <fullName evidence="2">Uncharacterized protein</fullName>
    </submittedName>
</protein>
<evidence type="ECO:0000313" key="3">
    <source>
        <dbReference type="Proteomes" id="UP000828390"/>
    </source>
</evidence>
<dbReference type="AlphaFoldDB" id="A0A9D4CS20"/>